<reference evidence="15 16" key="1">
    <citation type="journal article" date="2024" name="Int. J. Mol. Sci.">
        <title>Exploration of Alicyclobacillus spp. Genome in Search of Antibiotic Resistance.</title>
        <authorList>
            <person name="Bucka-Kolendo J."/>
            <person name="Kiousi D.E."/>
            <person name="Dekowska A."/>
            <person name="Mikolajczuk-Szczyrba A."/>
            <person name="Karadedos D.M."/>
            <person name="Michael P."/>
            <person name="Galanis A."/>
            <person name="Sokolowska B."/>
        </authorList>
    </citation>
    <scope>NUCLEOTIDE SEQUENCE [LARGE SCALE GENOMIC DNA]</scope>
    <source>
        <strain evidence="15 16">KKP 3000</strain>
    </source>
</reference>
<keyword evidence="3 12" id="KW-0808">Transferase</keyword>
<dbReference type="PANTHER" id="PTHR30313:SF2">
    <property type="entry name" value="DNA PRIMASE"/>
    <property type="match status" value="1"/>
</dbReference>
<keyword evidence="2 12" id="KW-0639">Primosome</keyword>
<evidence type="ECO:0000256" key="13">
    <source>
        <dbReference type="PIRNR" id="PIRNR002811"/>
    </source>
</evidence>
<dbReference type="PANTHER" id="PTHR30313">
    <property type="entry name" value="DNA PRIMASE"/>
    <property type="match status" value="1"/>
</dbReference>
<dbReference type="Gene3D" id="3.90.980.10">
    <property type="entry name" value="DNA primase, catalytic core, N-terminal domain"/>
    <property type="match status" value="1"/>
</dbReference>
<dbReference type="PIRSF" id="PIRSF002811">
    <property type="entry name" value="DnaG"/>
    <property type="match status" value="1"/>
</dbReference>
<protein>
    <recommendedName>
        <fullName evidence="12 13">DNA primase</fullName>
        <ecNumber evidence="12">2.7.7.101</ecNumber>
    </recommendedName>
</protein>
<dbReference type="HAMAP" id="MF_00974">
    <property type="entry name" value="DNA_primase_DnaG"/>
    <property type="match status" value="1"/>
</dbReference>
<evidence type="ECO:0000256" key="7">
    <source>
        <dbReference type="ARBA" id="ARBA00022771"/>
    </source>
</evidence>
<dbReference type="Pfam" id="PF10410">
    <property type="entry name" value="DnaB_bind"/>
    <property type="match status" value="1"/>
</dbReference>
<comment type="similarity">
    <text evidence="12 13">Belongs to the DnaG primase family.</text>
</comment>
<evidence type="ECO:0000259" key="14">
    <source>
        <dbReference type="PROSITE" id="PS50880"/>
    </source>
</evidence>
<keyword evidence="9" id="KW-0460">Magnesium</keyword>
<evidence type="ECO:0000256" key="3">
    <source>
        <dbReference type="ARBA" id="ARBA00022679"/>
    </source>
</evidence>
<dbReference type="Pfam" id="PF01807">
    <property type="entry name" value="Zn_ribbon_DnaG"/>
    <property type="match status" value="1"/>
</dbReference>
<feature type="zinc finger region" description="CHC2-type" evidence="12">
    <location>
        <begin position="39"/>
        <end position="63"/>
    </location>
</feature>
<dbReference type="NCBIfam" id="TIGR01391">
    <property type="entry name" value="dnaG"/>
    <property type="match status" value="1"/>
</dbReference>
<dbReference type="Gene3D" id="1.10.860.10">
    <property type="entry name" value="DNAb Helicase, Chain A"/>
    <property type="match status" value="1"/>
</dbReference>
<dbReference type="Proteomes" id="UP001579974">
    <property type="component" value="Unassembled WGS sequence"/>
</dbReference>
<evidence type="ECO:0000313" key="16">
    <source>
        <dbReference type="Proteomes" id="UP001579974"/>
    </source>
</evidence>
<dbReference type="InterPro" id="IPR013264">
    <property type="entry name" value="DNAG_N"/>
</dbReference>
<dbReference type="InterPro" id="IPR036977">
    <property type="entry name" value="DNA_primase_Znf_CHC2"/>
</dbReference>
<keyword evidence="16" id="KW-1185">Reference proteome</keyword>
<keyword evidence="11 12" id="KW-0804">Transcription</keyword>
<keyword evidence="10 12" id="KW-0238">DNA-binding</keyword>
<dbReference type="InterPro" id="IPR006295">
    <property type="entry name" value="DNA_primase_DnaG"/>
</dbReference>
<sequence length="605" mass="67367">MSKVPEWFIQELRQKVDIVEVVSEYVQLRRSGRSYSGLCPFHNERTPSFSVSSDRGMYHCFGCGAGGTVINFVMDIEGVSFPEAVIALAERAGMAIPEGLGTGTTQPNTKQQRHREAHDLAAQLYGYILMNMSAGVQALSYLEKRGITRKTIMEFRLGFAPNSQDVVVSALRRRGFEDDELVSCGLAVEMGSRIVDRFRGRIMIPICDKKGEVVGFGGRTMLPDGKPKYLNSPENDVFHKSKLLYNFHVARKSIRQQRTAILLEGYMDVISLAQAGISSGVASLGTSLTEEQASMLKADCDRVIIAYDGDSAGRKAAVRAIDLLQGAGIEPVVLSIPDGLDPDEYVRSHGGDAFSRLLSRRTLSVVQYLLDELRQKANLVSPVGRTDFVRAALQLLAERATPVEQEYELRNLSQEFNLSVETLKEELRTFSKQHKRHREQSVQRAAQTAVAQPLERAVSRASIGLLKAVLMDEMAAMYVMEKGLTELAEPLQTALLARLYAWRLANPTSDPSSFVDELEDEPLVQLASSLFFGETPEFSKDLLDDYVRTVERHHLEAEYRALLHQWIEVEASGDGNRAREIKLQVEQIQGQIATLKLPREQNAEG</sequence>
<dbReference type="InterPro" id="IPR002694">
    <property type="entry name" value="Znf_CHC2"/>
</dbReference>
<dbReference type="Gene3D" id="3.90.580.10">
    <property type="entry name" value="Zinc finger, CHC2-type domain"/>
    <property type="match status" value="1"/>
</dbReference>
<keyword evidence="7 12" id="KW-0863">Zinc-finger</keyword>
<evidence type="ECO:0000256" key="12">
    <source>
        <dbReference type="HAMAP-Rule" id="MF_00974"/>
    </source>
</evidence>
<dbReference type="Pfam" id="PF13155">
    <property type="entry name" value="Toprim_2"/>
    <property type="match status" value="1"/>
</dbReference>
<accession>A0ABV5ACF9</accession>
<comment type="function">
    <text evidence="12 13">RNA polymerase that catalyzes the synthesis of short RNA molecules used as primers for DNA polymerase during DNA replication.</text>
</comment>
<dbReference type="InterPro" id="IPR016136">
    <property type="entry name" value="DNA_helicase_N/primase_C"/>
</dbReference>
<dbReference type="InterPro" id="IPR034151">
    <property type="entry name" value="TOPRIM_DnaG_bac"/>
</dbReference>
<comment type="cofactor">
    <cofactor evidence="12 13">
        <name>Zn(2+)</name>
        <dbReference type="ChEBI" id="CHEBI:29105"/>
    </cofactor>
    <text evidence="12 13">Binds 1 zinc ion per monomer.</text>
</comment>
<evidence type="ECO:0000256" key="1">
    <source>
        <dbReference type="ARBA" id="ARBA00022478"/>
    </source>
</evidence>
<dbReference type="InterPro" id="IPR030846">
    <property type="entry name" value="DnaG_bac"/>
</dbReference>
<evidence type="ECO:0000256" key="6">
    <source>
        <dbReference type="ARBA" id="ARBA00022723"/>
    </source>
</evidence>
<dbReference type="InterPro" id="IPR006171">
    <property type="entry name" value="TOPRIM_dom"/>
</dbReference>
<dbReference type="RefSeq" id="WP_275476248.1">
    <property type="nucleotide sequence ID" value="NZ_CP162940.1"/>
</dbReference>
<dbReference type="Pfam" id="PF08275">
    <property type="entry name" value="DNAG_N"/>
    <property type="match status" value="1"/>
</dbReference>
<evidence type="ECO:0000256" key="9">
    <source>
        <dbReference type="ARBA" id="ARBA00022842"/>
    </source>
</evidence>
<gene>
    <name evidence="12 15" type="primary">dnaG</name>
    <name evidence="15" type="ORF">KKP3000_003345</name>
</gene>
<evidence type="ECO:0000313" key="15">
    <source>
        <dbReference type="EMBL" id="MFB5189953.1"/>
    </source>
</evidence>
<evidence type="ECO:0000256" key="11">
    <source>
        <dbReference type="ARBA" id="ARBA00023163"/>
    </source>
</evidence>
<evidence type="ECO:0000256" key="10">
    <source>
        <dbReference type="ARBA" id="ARBA00023125"/>
    </source>
</evidence>
<keyword evidence="1 12" id="KW-0240">DNA-directed RNA polymerase</keyword>
<keyword evidence="8 12" id="KW-0862">Zinc</keyword>
<dbReference type="EMBL" id="JBDXSU010000004">
    <property type="protein sequence ID" value="MFB5189953.1"/>
    <property type="molecule type" value="Genomic_DNA"/>
</dbReference>
<organism evidence="15 16">
    <name type="scientific">Alicyclobacillus fastidiosus</name>
    <dbReference type="NCBI Taxonomy" id="392011"/>
    <lineage>
        <taxon>Bacteria</taxon>
        <taxon>Bacillati</taxon>
        <taxon>Bacillota</taxon>
        <taxon>Bacilli</taxon>
        <taxon>Bacillales</taxon>
        <taxon>Alicyclobacillaceae</taxon>
        <taxon>Alicyclobacillus</taxon>
    </lineage>
</organism>
<keyword evidence="5 12" id="KW-0235">DNA replication</keyword>
<comment type="catalytic activity">
    <reaction evidence="12">
        <text>ssDNA + n NTP = ssDNA/pppN(pN)n-1 hybrid + (n-1) diphosphate.</text>
        <dbReference type="EC" id="2.7.7.101"/>
    </reaction>
</comment>
<dbReference type="InterPro" id="IPR050219">
    <property type="entry name" value="DnaG_primase"/>
</dbReference>
<keyword evidence="4 12" id="KW-0548">Nucleotidyltransferase</keyword>
<proteinExistence type="inferred from homology"/>
<dbReference type="CDD" id="cd03364">
    <property type="entry name" value="TOPRIM_DnaG_primases"/>
    <property type="match status" value="1"/>
</dbReference>
<name>A0ABV5ACF9_9BACL</name>
<evidence type="ECO:0000256" key="5">
    <source>
        <dbReference type="ARBA" id="ARBA00022705"/>
    </source>
</evidence>
<comment type="caution">
    <text evidence="15">The sequence shown here is derived from an EMBL/GenBank/DDBJ whole genome shotgun (WGS) entry which is preliminary data.</text>
</comment>
<comment type="domain">
    <text evidence="12">Contains an N-terminal zinc-binding domain, a central core domain that contains the primase activity, and a C-terminal DnaB-binding domain.</text>
</comment>
<keyword evidence="6 12" id="KW-0479">Metal-binding</keyword>
<evidence type="ECO:0000256" key="8">
    <source>
        <dbReference type="ARBA" id="ARBA00022833"/>
    </source>
</evidence>
<dbReference type="SUPFAM" id="SSF57783">
    <property type="entry name" value="Zinc beta-ribbon"/>
    <property type="match status" value="1"/>
</dbReference>
<dbReference type="InterPro" id="IPR019475">
    <property type="entry name" value="DNA_primase_DnaB-bd"/>
</dbReference>
<dbReference type="SUPFAM" id="SSF56731">
    <property type="entry name" value="DNA primase core"/>
    <property type="match status" value="1"/>
</dbReference>
<dbReference type="EC" id="2.7.7.101" evidence="12"/>
<dbReference type="SMART" id="SM00400">
    <property type="entry name" value="ZnF_CHCC"/>
    <property type="match status" value="1"/>
</dbReference>
<dbReference type="PROSITE" id="PS50880">
    <property type="entry name" value="TOPRIM"/>
    <property type="match status" value="1"/>
</dbReference>
<dbReference type="InterPro" id="IPR037068">
    <property type="entry name" value="DNA_primase_core_N_sf"/>
</dbReference>
<dbReference type="Gene3D" id="3.40.1360.10">
    <property type="match status" value="1"/>
</dbReference>
<comment type="subunit">
    <text evidence="12">Monomer. Interacts with DnaB.</text>
</comment>
<evidence type="ECO:0000256" key="4">
    <source>
        <dbReference type="ARBA" id="ARBA00022695"/>
    </source>
</evidence>
<dbReference type="SMART" id="SM00493">
    <property type="entry name" value="TOPRIM"/>
    <property type="match status" value="1"/>
</dbReference>
<feature type="domain" description="Toprim" evidence="14">
    <location>
        <begin position="258"/>
        <end position="339"/>
    </location>
</feature>
<evidence type="ECO:0000256" key="2">
    <source>
        <dbReference type="ARBA" id="ARBA00022515"/>
    </source>
</evidence>